<dbReference type="CDD" id="cd04301">
    <property type="entry name" value="NAT_SF"/>
    <property type="match status" value="1"/>
</dbReference>
<evidence type="ECO:0000313" key="3">
    <source>
        <dbReference type="Proteomes" id="UP000183987"/>
    </source>
</evidence>
<dbReference type="SUPFAM" id="SSF55729">
    <property type="entry name" value="Acyl-CoA N-acyltransferases (Nat)"/>
    <property type="match status" value="1"/>
</dbReference>
<dbReference type="EMBL" id="FQUE01000001">
    <property type="protein sequence ID" value="SHE50915.1"/>
    <property type="molecule type" value="Genomic_DNA"/>
</dbReference>
<evidence type="ECO:0000259" key="1">
    <source>
        <dbReference type="PROSITE" id="PS51186"/>
    </source>
</evidence>
<dbReference type="OrthoDB" id="9805924at2"/>
<evidence type="ECO:0000313" key="2">
    <source>
        <dbReference type="EMBL" id="SHE50915.1"/>
    </source>
</evidence>
<keyword evidence="3" id="KW-1185">Reference proteome</keyword>
<dbReference type="Proteomes" id="UP000183987">
    <property type="component" value="Unassembled WGS sequence"/>
</dbReference>
<dbReference type="InterPro" id="IPR016181">
    <property type="entry name" value="Acyl_CoA_acyltransferase"/>
</dbReference>
<dbReference type="AlphaFoldDB" id="A0A1M4U2M7"/>
<dbReference type="STRING" id="366533.SAMN05444339_101575"/>
<dbReference type="Pfam" id="PF00583">
    <property type="entry name" value="Acetyltransf_1"/>
    <property type="match status" value="1"/>
</dbReference>
<sequence>MSTGIALAGPNDADRVLDLMTRYHTDAGLPHDDTHRATVVGPLLDGSPLGAVWLIGPKSSPLGYVMVTFGWSMAHGGMVGWLEECYIRPSVRGRGIGTEVLHAVAVNLGRAGMQAMHAILPKGSEDAAARFCAKAGFRALPDVRMMTHPL</sequence>
<accession>A0A1M4U2M7</accession>
<dbReference type="Gene3D" id="3.40.630.30">
    <property type="match status" value="1"/>
</dbReference>
<reference evidence="3" key="1">
    <citation type="submission" date="2016-11" db="EMBL/GenBank/DDBJ databases">
        <authorList>
            <person name="Varghese N."/>
            <person name="Submissions S."/>
        </authorList>
    </citation>
    <scope>NUCLEOTIDE SEQUENCE [LARGE SCALE GENOMIC DNA]</scope>
    <source>
        <strain evidence="3">DSM 29326</strain>
    </source>
</reference>
<proteinExistence type="predicted"/>
<protein>
    <submittedName>
        <fullName evidence="2">Acetyltransferase (GNAT) family protein</fullName>
    </submittedName>
</protein>
<gene>
    <name evidence="2" type="ORF">SAMN05444339_101575</name>
</gene>
<dbReference type="RefSeq" id="WP_072855660.1">
    <property type="nucleotide sequence ID" value="NZ_FQUE01000001.1"/>
</dbReference>
<organism evidence="2 3">
    <name type="scientific">Loktanella atrilutea</name>
    <dbReference type="NCBI Taxonomy" id="366533"/>
    <lineage>
        <taxon>Bacteria</taxon>
        <taxon>Pseudomonadati</taxon>
        <taxon>Pseudomonadota</taxon>
        <taxon>Alphaproteobacteria</taxon>
        <taxon>Rhodobacterales</taxon>
        <taxon>Roseobacteraceae</taxon>
        <taxon>Loktanella</taxon>
    </lineage>
</organism>
<dbReference type="InterPro" id="IPR000182">
    <property type="entry name" value="GNAT_dom"/>
</dbReference>
<dbReference type="GO" id="GO:0016747">
    <property type="term" value="F:acyltransferase activity, transferring groups other than amino-acyl groups"/>
    <property type="evidence" value="ECO:0007669"/>
    <property type="project" value="InterPro"/>
</dbReference>
<dbReference type="PROSITE" id="PS51186">
    <property type="entry name" value="GNAT"/>
    <property type="match status" value="1"/>
</dbReference>
<feature type="domain" description="N-acetyltransferase" evidence="1">
    <location>
        <begin position="3"/>
        <end position="150"/>
    </location>
</feature>
<name>A0A1M4U2M7_LOKAT</name>
<keyword evidence="2" id="KW-0808">Transferase</keyword>